<dbReference type="EMBL" id="RXGB01005741">
    <property type="protein sequence ID" value="TMW87376.1"/>
    <property type="molecule type" value="Genomic_DNA"/>
</dbReference>
<reference evidence="2" key="1">
    <citation type="submission" date="2019-05" db="EMBL/GenBank/DDBJ databases">
        <title>The de novo reference genome and transcriptome assemblies of the wild tomato species Solanum chilense.</title>
        <authorList>
            <person name="Stam R."/>
            <person name="Nosenko T."/>
            <person name="Hoerger A.C."/>
            <person name="Stephan W."/>
            <person name="Seidel M.A."/>
            <person name="Kuhn J.M.M."/>
            <person name="Haberer G."/>
            <person name="Tellier A."/>
        </authorList>
    </citation>
    <scope>NUCLEOTIDE SEQUENCE</scope>
    <source>
        <tissue evidence="2">Mature leaves</tissue>
    </source>
</reference>
<comment type="caution">
    <text evidence="2">The sequence shown here is derived from an EMBL/GenBank/DDBJ whole genome shotgun (WGS) entry which is preliminary data.</text>
</comment>
<accession>A0A6N2AYR7</accession>
<feature type="non-terminal residue" evidence="2">
    <location>
        <position position="101"/>
    </location>
</feature>
<organism evidence="2">
    <name type="scientific">Solanum chilense</name>
    <name type="common">Tomato</name>
    <name type="synonym">Lycopersicon chilense</name>
    <dbReference type="NCBI Taxonomy" id="4083"/>
    <lineage>
        <taxon>Eukaryota</taxon>
        <taxon>Viridiplantae</taxon>
        <taxon>Streptophyta</taxon>
        <taxon>Embryophyta</taxon>
        <taxon>Tracheophyta</taxon>
        <taxon>Spermatophyta</taxon>
        <taxon>Magnoliopsida</taxon>
        <taxon>eudicotyledons</taxon>
        <taxon>Gunneridae</taxon>
        <taxon>Pentapetalae</taxon>
        <taxon>asterids</taxon>
        <taxon>lamiids</taxon>
        <taxon>Solanales</taxon>
        <taxon>Solanaceae</taxon>
        <taxon>Solanoideae</taxon>
        <taxon>Solaneae</taxon>
        <taxon>Solanum</taxon>
        <taxon>Solanum subgen. Lycopersicon</taxon>
    </lineage>
</organism>
<feature type="compositionally biased region" description="Low complexity" evidence="1">
    <location>
        <begin position="13"/>
        <end position="30"/>
    </location>
</feature>
<evidence type="ECO:0000313" key="2">
    <source>
        <dbReference type="EMBL" id="TMW87376.1"/>
    </source>
</evidence>
<evidence type="ECO:0000256" key="1">
    <source>
        <dbReference type="SAM" id="MobiDB-lite"/>
    </source>
</evidence>
<gene>
    <name evidence="2" type="ORF">EJD97_020035</name>
</gene>
<feature type="compositionally biased region" description="Basic and acidic residues" evidence="1">
    <location>
        <begin position="1"/>
        <end position="12"/>
    </location>
</feature>
<sequence length="101" mass="10846">EHKENAGRRVKEAAAGGNQAPPQAPVAGVQVPVNPTAWTSGDLREALVQMAQAITTQAQVITTQAIREGAPRENPHASTMANRLRDFTRMNPPVYFGSKTN</sequence>
<name>A0A6N2AYR7_SOLCI</name>
<feature type="region of interest" description="Disordered" evidence="1">
    <location>
        <begin position="68"/>
        <end position="101"/>
    </location>
</feature>
<feature type="non-terminal residue" evidence="2">
    <location>
        <position position="1"/>
    </location>
</feature>
<proteinExistence type="predicted"/>
<feature type="region of interest" description="Disordered" evidence="1">
    <location>
        <begin position="1"/>
        <end position="30"/>
    </location>
</feature>
<protein>
    <submittedName>
        <fullName evidence="2">Uncharacterized protein</fullName>
    </submittedName>
</protein>
<dbReference type="AlphaFoldDB" id="A0A6N2AYR7"/>